<dbReference type="Gene3D" id="3.40.50.2300">
    <property type="match status" value="1"/>
</dbReference>
<dbReference type="SUPFAM" id="SSF56059">
    <property type="entry name" value="Glutathione synthetase ATP-binding domain-like"/>
    <property type="match status" value="1"/>
</dbReference>
<dbReference type="GO" id="GO:0016301">
    <property type="term" value="F:kinase activity"/>
    <property type="evidence" value="ECO:0007669"/>
    <property type="project" value="InterPro"/>
</dbReference>
<sequence>MIASESAIPREFYSHFKMFHEMMPIKIKEILLVSSPYDAFIMEEDGSLASRIINEYSGLNLSHPPRVTRTASALEALSILGQKTIDLVITTPHLEEMDAFSLSLQVKTANPDLPVILLSHTPRGVFPLPENRDCSGIDKIFIWSGNSDLLLALVKNTEDHLNVSNDTSNARVRVLILVEDSPVYYSSFLPLIYKEIVRQTQTVLGVGLNEEHRLLRMRSRPKILLANTYEDALTLCTRYQSYLLGIISDTRIPKDGELTENAGFLLLSRIRKEIPDLPMLLLSSEPGNRERATRIPALFLDKNAPHLLSELHDFFMGPLGFGDFIFRMPDGTEVARAADLQSVQARLPDIPDESLWFHARQNHFSNWIMGRSEIALASKFKEVRASDFTDTESLRNYIIAGINEMRKWQQKGVVAKFNKKYFDAEIMDFVKIGHGSLGGKARGLAFMAALLQQNMGIFEKYPDVTIRIPQTLVISTDAFEAFIQLNNLKELAGKSISDETIKKHFLNGHLPDWLVDDLKAYLAQVHYPLSIRSSSLLEDAQFQPYAGLYETYMIPNNHASFNIRLKHLMTAVKRVYASTYYEGPRAFSRATCNNPQEEAMAVIIQELAGGTHGDFFYPAISGVAQSHNFYPIGPMKPEEGITHVALGLGKTVVEGEKTLRFSSRYPTILPQFSLVEDMLKNSQRHFYALRVRNYPQALNFEHHCNLEKRDIDDARKEYPVLSLASTYVPDEHRIRDTSTVNGLKVLTFAQVLKYGSFPLPELLMDIQELGRKGMGCPVEIEFSVNLGTHDSKKGDFNFLQIRPMVAGGDRFEVQIDADEARKAFCVSRQSLGNGKSEEITDIIYVQPDRFKPDATVQIAEEIGQMNTPLVKSDRRYLLAGPGRWGSSDRWLGIPVHWQHISGVGAIIELRNDKLKADPSQGSHFFQNITSQGIFYVTVTEGSNDFLDWRWLDRLPVVREMAFVRHVRLDHPMTIKIDGRTSRCVMIKPD</sequence>
<keyword evidence="3" id="KW-1185">Reference proteome</keyword>
<dbReference type="OrthoDB" id="9812167at2"/>
<dbReference type="InterPro" id="IPR002192">
    <property type="entry name" value="PPDK_AMP/ATP-bd"/>
</dbReference>
<name>A0A5K7YS87_9BACT</name>
<evidence type="ECO:0000313" key="3">
    <source>
        <dbReference type="Proteomes" id="UP000427906"/>
    </source>
</evidence>
<dbReference type="AlphaFoldDB" id="A0A5K7YS87"/>
<protein>
    <submittedName>
        <fullName evidence="2">Phosphoenolpyruvate synthase</fullName>
    </submittedName>
</protein>
<dbReference type="Pfam" id="PF01326">
    <property type="entry name" value="PPDK_N"/>
    <property type="match status" value="1"/>
</dbReference>
<dbReference type="RefSeq" id="WP_155319111.1">
    <property type="nucleotide sequence ID" value="NZ_AP021874.1"/>
</dbReference>
<keyword evidence="2" id="KW-0670">Pyruvate</keyword>
<dbReference type="InterPro" id="IPR011006">
    <property type="entry name" value="CheY-like_superfamily"/>
</dbReference>
<gene>
    <name evidence="2" type="ORF">DSCA_51750</name>
</gene>
<dbReference type="Proteomes" id="UP000427906">
    <property type="component" value="Chromosome"/>
</dbReference>
<reference evidence="2 3" key="1">
    <citation type="submission" date="2019-11" db="EMBL/GenBank/DDBJ databases">
        <title>Comparative genomics of hydrocarbon-degrading Desulfosarcina strains.</title>
        <authorList>
            <person name="Watanabe M."/>
            <person name="Kojima H."/>
            <person name="Fukui M."/>
        </authorList>
    </citation>
    <scope>NUCLEOTIDE SEQUENCE [LARGE SCALE GENOMIC DNA]</scope>
    <source>
        <strain evidence="2 3">PL12</strain>
    </source>
</reference>
<dbReference type="GO" id="GO:0005524">
    <property type="term" value="F:ATP binding"/>
    <property type="evidence" value="ECO:0007669"/>
    <property type="project" value="InterPro"/>
</dbReference>
<evidence type="ECO:0000259" key="1">
    <source>
        <dbReference type="Pfam" id="PF01326"/>
    </source>
</evidence>
<dbReference type="Gene3D" id="3.30.1490.20">
    <property type="entry name" value="ATP-grasp fold, A domain"/>
    <property type="match status" value="1"/>
</dbReference>
<accession>A0A5K7YS87</accession>
<proteinExistence type="predicted"/>
<organism evidence="2 3">
    <name type="scientific">Desulfosarcina alkanivorans</name>
    <dbReference type="NCBI Taxonomy" id="571177"/>
    <lineage>
        <taxon>Bacteria</taxon>
        <taxon>Pseudomonadati</taxon>
        <taxon>Thermodesulfobacteriota</taxon>
        <taxon>Desulfobacteria</taxon>
        <taxon>Desulfobacterales</taxon>
        <taxon>Desulfosarcinaceae</taxon>
        <taxon>Desulfosarcina</taxon>
    </lineage>
</organism>
<evidence type="ECO:0000313" key="2">
    <source>
        <dbReference type="EMBL" id="BBO71245.1"/>
    </source>
</evidence>
<feature type="domain" description="Pyruvate phosphate dikinase AMP/ATP-binding" evidence="1">
    <location>
        <begin position="436"/>
        <end position="819"/>
    </location>
</feature>
<dbReference type="EMBL" id="AP021874">
    <property type="protein sequence ID" value="BBO71245.1"/>
    <property type="molecule type" value="Genomic_DNA"/>
</dbReference>
<dbReference type="KEGG" id="dalk:DSCA_51750"/>
<dbReference type="InterPro" id="IPR013815">
    <property type="entry name" value="ATP_grasp_subdomain_1"/>
</dbReference>
<dbReference type="SUPFAM" id="SSF52172">
    <property type="entry name" value="CheY-like"/>
    <property type="match status" value="1"/>
</dbReference>